<name>A0AAE1WWF0_9LAMI</name>
<evidence type="ECO:0000256" key="2">
    <source>
        <dbReference type="SAM" id="SignalP"/>
    </source>
</evidence>
<proteinExistence type="inferred from homology"/>
<dbReference type="EMBL" id="JACGWL010000006">
    <property type="protein sequence ID" value="KAK4400900.1"/>
    <property type="molecule type" value="Genomic_DNA"/>
</dbReference>
<dbReference type="Pfam" id="PF04525">
    <property type="entry name" value="LOR"/>
    <property type="match status" value="1"/>
</dbReference>
<evidence type="ECO:0000256" key="1">
    <source>
        <dbReference type="ARBA" id="ARBA00005437"/>
    </source>
</evidence>
<feature type="chain" id="PRO_5042075283" evidence="2">
    <location>
        <begin position="21"/>
        <end position="222"/>
    </location>
</feature>
<organism evidence="3 4">
    <name type="scientific">Sesamum angolense</name>
    <dbReference type="NCBI Taxonomy" id="2727404"/>
    <lineage>
        <taxon>Eukaryota</taxon>
        <taxon>Viridiplantae</taxon>
        <taxon>Streptophyta</taxon>
        <taxon>Embryophyta</taxon>
        <taxon>Tracheophyta</taxon>
        <taxon>Spermatophyta</taxon>
        <taxon>Magnoliopsida</taxon>
        <taxon>eudicotyledons</taxon>
        <taxon>Gunneridae</taxon>
        <taxon>Pentapetalae</taxon>
        <taxon>asterids</taxon>
        <taxon>lamiids</taxon>
        <taxon>Lamiales</taxon>
        <taxon>Pedaliaceae</taxon>
        <taxon>Sesamum</taxon>
    </lineage>
</organism>
<sequence>MFNVGLIYLTLAITVHHCHEEEGVQYKKYSSADEEACVSLTVWTKSLVFSCKGFTVIGPDGSLVYRVDNYTGRPDQTLLMDGSGNPIFTICRRKKLRLVDNNWQVYEGEMGNNDISSSSKKPMFCVRKNTSMIMRTKPSVLAYVSGGILCEWGHTYTIEGSYVHRSCKILDETKRVCAEIKKKEALPGGVFFGPEVFDLVVKPGIESRFAMAIVILLDQMFS</sequence>
<dbReference type="PANTHER" id="PTHR31087:SF14">
    <property type="entry name" value="PROTEIN LURP-ONE-RELATED 17"/>
    <property type="match status" value="1"/>
</dbReference>
<comment type="similarity">
    <text evidence="1">Belongs to the LOR family.</text>
</comment>
<gene>
    <name evidence="3" type="ORF">Sango_1196100</name>
</gene>
<dbReference type="AlphaFoldDB" id="A0AAE1WWF0"/>
<keyword evidence="4" id="KW-1185">Reference proteome</keyword>
<dbReference type="Gene3D" id="2.40.160.200">
    <property type="entry name" value="LURP1-related"/>
    <property type="match status" value="1"/>
</dbReference>
<evidence type="ECO:0000313" key="3">
    <source>
        <dbReference type="EMBL" id="KAK4400900.1"/>
    </source>
</evidence>
<accession>A0AAE1WWF0</accession>
<dbReference type="InterPro" id="IPR007612">
    <property type="entry name" value="LOR"/>
</dbReference>
<dbReference type="InterPro" id="IPR038595">
    <property type="entry name" value="LOR_sf"/>
</dbReference>
<comment type="caution">
    <text evidence="3">The sequence shown here is derived from an EMBL/GenBank/DDBJ whole genome shotgun (WGS) entry which is preliminary data.</text>
</comment>
<dbReference type="SUPFAM" id="SSF54518">
    <property type="entry name" value="Tubby C-terminal domain-like"/>
    <property type="match status" value="1"/>
</dbReference>
<protein>
    <submittedName>
        <fullName evidence="3">Protein LURP-one-related 17</fullName>
    </submittedName>
</protein>
<keyword evidence="2" id="KW-0732">Signal</keyword>
<reference evidence="3" key="1">
    <citation type="submission" date="2020-06" db="EMBL/GenBank/DDBJ databases">
        <authorList>
            <person name="Li T."/>
            <person name="Hu X."/>
            <person name="Zhang T."/>
            <person name="Song X."/>
            <person name="Zhang H."/>
            <person name="Dai N."/>
            <person name="Sheng W."/>
            <person name="Hou X."/>
            <person name="Wei L."/>
        </authorList>
    </citation>
    <scope>NUCLEOTIDE SEQUENCE</scope>
    <source>
        <strain evidence="3">K16</strain>
        <tissue evidence="3">Leaf</tissue>
    </source>
</reference>
<dbReference type="InterPro" id="IPR025659">
    <property type="entry name" value="Tubby-like_C"/>
</dbReference>
<dbReference type="Proteomes" id="UP001289374">
    <property type="component" value="Unassembled WGS sequence"/>
</dbReference>
<dbReference type="PANTHER" id="PTHR31087">
    <property type="match status" value="1"/>
</dbReference>
<feature type="signal peptide" evidence="2">
    <location>
        <begin position="1"/>
        <end position="20"/>
    </location>
</feature>
<reference evidence="3" key="2">
    <citation type="journal article" date="2024" name="Plant">
        <title>Genomic evolution and insights into agronomic trait innovations of Sesamum species.</title>
        <authorList>
            <person name="Miao H."/>
            <person name="Wang L."/>
            <person name="Qu L."/>
            <person name="Liu H."/>
            <person name="Sun Y."/>
            <person name="Le M."/>
            <person name="Wang Q."/>
            <person name="Wei S."/>
            <person name="Zheng Y."/>
            <person name="Lin W."/>
            <person name="Duan Y."/>
            <person name="Cao H."/>
            <person name="Xiong S."/>
            <person name="Wang X."/>
            <person name="Wei L."/>
            <person name="Li C."/>
            <person name="Ma Q."/>
            <person name="Ju M."/>
            <person name="Zhao R."/>
            <person name="Li G."/>
            <person name="Mu C."/>
            <person name="Tian Q."/>
            <person name="Mei H."/>
            <person name="Zhang T."/>
            <person name="Gao T."/>
            <person name="Zhang H."/>
        </authorList>
    </citation>
    <scope>NUCLEOTIDE SEQUENCE</scope>
    <source>
        <strain evidence="3">K16</strain>
    </source>
</reference>
<evidence type="ECO:0000313" key="4">
    <source>
        <dbReference type="Proteomes" id="UP001289374"/>
    </source>
</evidence>